<evidence type="ECO:0000256" key="9">
    <source>
        <dbReference type="ARBA" id="ARBA00030617"/>
    </source>
</evidence>
<dbReference type="GO" id="GO:0034476">
    <property type="term" value="P:U5 snRNA 3'-end processing"/>
    <property type="evidence" value="ECO:0007669"/>
    <property type="project" value="TreeGrafter"/>
</dbReference>
<evidence type="ECO:0000256" key="2">
    <source>
        <dbReference type="ARBA" id="ARBA00004604"/>
    </source>
</evidence>
<evidence type="ECO:0000259" key="10">
    <source>
        <dbReference type="Pfam" id="PF01138"/>
    </source>
</evidence>
<evidence type="ECO:0000313" key="11">
    <source>
        <dbReference type="EMBL" id="KAK0309653.1"/>
    </source>
</evidence>
<keyword evidence="7" id="KW-0694">RNA-binding</keyword>
<dbReference type="GO" id="GO:0071035">
    <property type="term" value="P:nuclear polyadenylation-dependent rRNA catabolic process"/>
    <property type="evidence" value="ECO:0007669"/>
    <property type="project" value="TreeGrafter"/>
</dbReference>
<dbReference type="GO" id="GO:0071038">
    <property type="term" value="P:TRAMP-dependent tRNA surveillance pathway"/>
    <property type="evidence" value="ECO:0007669"/>
    <property type="project" value="TreeGrafter"/>
</dbReference>
<protein>
    <recommendedName>
        <fullName evidence="9">Ribosomal RNA-processing protein 43</fullName>
    </recommendedName>
</protein>
<feature type="domain" description="Exoribonuclease phosphorolytic" evidence="10">
    <location>
        <begin position="47"/>
        <end position="197"/>
    </location>
</feature>
<dbReference type="Pfam" id="PF01138">
    <property type="entry name" value="RNase_PH"/>
    <property type="match status" value="1"/>
</dbReference>
<organism evidence="11 12">
    <name type="scientific">Friedmanniomyces endolithicus</name>
    <dbReference type="NCBI Taxonomy" id="329885"/>
    <lineage>
        <taxon>Eukaryota</taxon>
        <taxon>Fungi</taxon>
        <taxon>Dikarya</taxon>
        <taxon>Ascomycota</taxon>
        <taxon>Pezizomycotina</taxon>
        <taxon>Dothideomycetes</taxon>
        <taxon>Dothideomycetidae</taxon>
        <taxon>Mycosphaerellales</taxon>
        <taxon>Teratosphaeriaceae</taxon>
        <taxon>Friedmanniomyces</taxon>
    </lineage>
</organism>
<dbReference type="Gene3D" id="3.30.230.70">
    <property type="entry name" value="GHMP Kinase, N-terminal domain"/>
    <property type="match status" value="1"/>
</dbReference>
<dbReference type="GO" id="GO:0000177">
    <property type="term" value="C:cytoplasmic exosome (RNase complex)"/>
    <property type="evidence" value="ECO:0007669"/>
    <property type="project" value="TreeGrafter"/>
</dbReference>
<sequence>MANGTAKPPGLAFSRETFAKLTPAPFLQAHLQQPEPIRPNGRSLDAFRTPTIHTGSLSHSNGSAVVRLGDTAVVCGVRAEILLASDIPHPPSEDTSEDDLVERLGLLVPNVELSTGCSPDHLPGNPPSTSAQALSYRVLSLMHTSNLIRPGDLSIQYMEPASDDDLPDEGPKTVTKAFWTLYIDVMCIALDGNPFDAPSYLL</sequence>
<proteinExistence type="inferred from homology"/>
<dbReference type="InterPro" id="IPR050590">
    <property type="entry name" value="Exosome_comp_Rrp42_subfam"/>
</dbReference>
<reference evidence="11" key="1">
    <citation type="submission" date="2021-12" db="EMBL/GenBank/DDBJ databases">
        <title>Black yeast isolated from Biological Soil Crust.</title>
        <authorList>
            <person name="Kurbessoian T."/>
        </authorList>
    </citation>
    <scope>NUCLEOTIDE SEQUENCE</scope>
    <source>
        <strain evidence="11">CCFEE 5208</strain>
    </source>
</reference>
<keyword evidence="6" id="KW-0271">Exosome</keyword>
<comment type="subcellular location">
    <subcellularLocation>
        <location evidence="1">Cytoplasm</location>
    </subcellularLocation>
    <subcellularLocation>
        <location evidence="2">Nucleus</location>
        <location evidence="2">Nucleolus</location>
    </subcellularLocation>
</comment>
<dbReference type="GO" id="GO:0000176">
    <property type="term" value="C:nuclear exosome (RNase complex)"/>
    <property type="evidence" value="ECO:0007669"/>
    <property type="project" value="UniProtKB-ARBA"/>
</dbReference>
<evidence type="ECO:0000256" key="1">
    <source>
        <dbReference type="ARBA" id="ARBA00004496"/>
    </source>
</evidence>
<dbReference type="PANTHER" id="PTHR11097:SF9">
    <property type="entry name" value="EXOSOME COMPLEX COMPONENT RRP43"/>
    <property type="match status" value="1"/>
</dbReference>
<dbReference type="GO" id="GO:0016075">
    <property type="term" value="P:rRNA catabolic process"/>
    <property type="evidence" value="ECO:0007669"/>
    <property type="project" value="TreeGrafter"/>
</dbReference>
<comment type="caution">
    <text evidence="11">The sequence shown here is derived from an EMBL/GenBank/DDBJ whole genome shotgun (WGS) entry which is preliminary data.</text>
</comment>
<keyword evidence="8" id="KW-0539">Nucleus</keyword>
<dbReference type="InterPro" id="IPR027408">
    <property type="entry name" value="PNPase/RNase_PH_dom_sf"/>
</dbReference>
<evidence type="ECO:0000256" key="8">
    <source>
        <dbReference type="ARBA" id="ARBA00023242"/>
    </source>
</evidence>
<dbReference type="InterPro" id="IPR020568">
    <property type="entry name" value="Ribosomal_Su5_D2-typ_SF"/>
</dbReference>
<dbReference type="PANTHER" id="PTHR11097">
    <property type="entry name" value="EXOSOME COMPLEX EXONUCLEASE RIBOSOMAL RNA PROCESSING PROTEIN"/>
    <property type="match status" value="1"/>
</dbReference>
<name>A0AAN6FBA6_9PEZI</name>
<gene>
    <name evidence="11" type="ORF">LTR82_015005</name>
</gene>
<dbReference type="AlphaFoldDB" id="A0AAN6FBA6"/>
<evidence type="ECO:0000313" key="12">
    <source>
        <dbReference type="Proteomes" id="UP001168146"/>
    </source>
</evidence>
<keyword evidence="5" id="KW-0698">rRNA processing</keyword>
<evidence type="ECO:0000256" key="5">
    <source>
        <dbReference type="ARBA" id="ARBA00022552"/>
    </source>
</evidence>
<dbReference type="GO" id="GO:0005730">
    <property type="term" value="C:nucleolus"/>
    <property type="evidence" value="ECO:0007669"/>
    <property type="project" value="UniProtKB-SubCell"/>
</dbReference>
<evidence type="ECO:0000256" key="7">
    <source>
        <dbReference type="ARBA" id="ARBA00022884"/>
    </source>
</evidence>
<dbReference type="SUPFAM" id="SSF54211">
    <property type="entry name" value="Ribosomal protein S5 domain 2-like"/>
    <property type="match status" value="1"/>
</dbReference>
<comment type="similarity">
    <text evidence="3">Belongs to the RNase PH family.</text>
</comment>
<evidence type="ECO:0000256" key="4">
    <source>
        <dbReference type="ARBA" id="ARBA00022490"/>
    </source>
</evidence>
<dbReference type="GO" id="GO:0034475">
    <property type="term" value="P:U4 snRNA 3'-end processing"/>
    <property type="evidence" value="ECO:0007669"/>
    <property type="project" value="TreeGrafter"/>
</dbReference>
<dbReference type="EMBL" id="JASUXU010000079">
    <property type="protein sequence ID" value="KAK0309653.1"/>
    <property type="molecule type" value="Genomic_DNA"/>
</dbReference>
<dbReference type="GO" id="GO:0034473">
    <property type="term" value="P:U1 snRNA 3'-end processing"/>
    <property type="evidence" value="ECO:0007669"/>
    <property type="project" value="TreeGrafter"/>
</dbReference>
<keyword evidence="4" id="KW-0963">Cytoplasm</keyword>
<dbReference type="GO" id="GO:0035925">
    <property type="term" value="F:mRNA 3'-UTR AU-rich region binding"/>
    <property type="evidence" value="ECO:0007669"/>
    <property type="project" value="TreeGrafter"/>
</dbReference>
<dbReference type="Proteomes" id="UP001168146">
    <property type="component" value="Unassembled WGS sequence"/>
</dbReference>
<evidence type="ECO:0000256" key="3">
    <source>
        <dbReference type="ARBA" id="ARBA00006678"/>
    </source>
</evidence>
<dbReference type="GO" id="GO:0071028">
    <property type="term" value="P:nuclear mRNA surveillance"/>
    <property type="evidence" value="ECO:0007669"/>
    <property type="project" value="TreeGrafter"/>
</dbReference>
<dbReference type="InterPro" id="IPR001247">
    <property type="entry name" value="ExoRNase_PH_dom1"/>
</dbReference>
<dbReference type="GO" id="GO:0000467">
    <property type="term" value="P:exonucleolytic trimming to generate mature 3'-end of 5.8S rRNA from tricistronic rRNA transcript (SSU-rRNA, 5.8S rRNA, LSU-rRNA)"/>
    <property type="evidence" value="ECO:0007669"/>
    <property type="project" value="TreeGrafter"/>
</dbReference>
<evidence type="ECO:0000256" key="6">
    <source>
        <dbReference type="ARBA" id="ARBA00022835"/>
    </source>
</evidence>
<accession>A0AAN6FBA6</accession>